<dbReference type="PANTHER" id="PTHR30576:SF0">
    <property type="entry name" value="UNDECAPRENYL-PHOSPHATE N-ACETYLGALACTOSAMINYL 1-PHOSPHATE TRANSFERASE-RELATED"/>
    <property type="match status" value="1"/>
</dbReference>
<evidence type="ECO:0000256" key="1">
    <source>
        <dbReference type="ARBA" id="ARBA00006464"/>
    </source>
</evidence>
<reference evidence="4" key="1">
    <citation type="submission" date="2017-06" db="EMBL/GenBank/DDBJ databases">
        <authorList>
            <person name="Varghese N."/>
            <person name="Submissions S."/>
        </authorList>
    </citation>
    <scope>NUCLEOTIDE SEQUENCE [LARGE SCALE GENOMIC DNA]</scope>
    <source>
        <strain evidence="4">DSM 15668</strain>
    </source>
</reference>
<sequence length="212" mass="25137">MKKEFKIPWWKRPFDVVFSLFAILVTLPIMIPIAAAIKLTDGGSVFFKQKRPGLNGKEFFVYKFRTMYPNNEKILEEYLEKNPEAKKEWELYRKLKSYDPRVTPIGRFLRKYSLDELPQFLNVLKGDMSVVGPRPYIYKEFDDYKIPEDVRKKLLSVKPGVTGLWQVEGRNEATFEDRIKFDLKYVENLSFWKDIKIILKTIWVMLTGKGAY</sequence>
<dbReference type="PANTHER" id="PTHR30576">
    <property type="entry name" value="COLANIC BIOSYNTHESIS UDP-GLUCOSE LIPID CARRIER TRANSFERASE"/>
    <property type="match status" value="1"/>
</dbReference>
<keyword evidence="4" id="KW-1185">Reference proteome</keyword>
<accession>A0A238XQP4</accession>
<gene>
    <name evidence="3" type="ORF">SAMN06265340_101144</name>
</gene>
<proteinExistence type="inferred from homology"/>
<dbReference type="EMBL" id="FZOB01000001">
    <property type="protein sequence ID" value="SNR60664.1"/>
    <property type="molecule type" value="Genomic_DNA"/>
</dbReference>
<name>A0A238XQP4_9BACT</name>
<dbReference type="InterPro" id="IPR003362">
    <property type="entry name" value="Bact_transf"/>
</dbReference>
<evidence type="ECO:0000259" key="2">
    <source>
        <dbReference type="Pfam" id="PF02397"/>
    </source>
</evidence>
<feature type="domain" description="Bacterial sugar transferase" evidence="2">
    <location>
        <begin position="11"/>
        <end position="206"/>
    </location>
</feature>
<evidence type="ECO:0000313" key="3">
    <source>
        <dbReference type="EMBL" id="SNR60664.1"/>
    </source>
</evidence>
<comment type="similarity">
    <text evidence="1">Belongs to the bacterial sugar transferase family.</text>
</comment>
<keyword evidence="3" id="KW-0808">Transferase</keyword>
<dbReference type="AlphaFoldDB" id="A0A238XQP4"/>
<protein>
    <submittedName>
        <fullName evidence="3">Undecaprenyl-phosphate galactose phosphotransferase</fullName>
    </submittedName>
</protein>
<dbReference type="GO" id="GO:0016780">
    <property type="term" value="F:phosphotransferase activity, for other substituted phosphate groups"/>
    <property type="evidence" value="ECO:0007669"/>
    <property type="project" value="TreeGrafter"/>
</dbReference>
<evidence type="ECO:0000313" key="4">
    <source>
        <dbReference type="Proteomes" id="UP000198405"/>
    </source>
</evidence>
<organism evidence="3 4">
    <name type="scientific">Desulfurobacterium atlanticum</name>
    <dbReference type="NCBI Taxonomy" id="240169"/>
    <lineage>
        <taxon>Bacteria</taxon>
        <taxon>Pseudomonadati</taxon>
        <taxon>Aquificota</taxon>
        <taxon>Aquificia</taxon>
        <taxon>Desulfurobacteriales</taxon>
        <taxon>Desulfurobacteriaceae</taxon>
        <taxon>Desulfurobacterium</taxon>
    </lineage>
</organism>
<dbReference type="RefSeq" id="WP_245807297.1">
    <property type="nucleotide sequence ID" value="NZ_FZOB01000001.1"/>
</dbReference>
<dbReference type="Proteomes" id="UP000198405">
    <property type="component" value="Unassembled WGS sequence"/>
</dbReference>
<dbReference type="Pfam" id="PF02397">
    <property type="entry name" value="Bac_transf"/>
    <property type="match status" value="1"/>
</dbReference>